<protein>
    <submittedName>
        <fullName evidence="2">Uncharacterized protein</fullName>
    </submittedName>
</protein>
<sequence length="136" mass="15773">MVETRQHMLSRLWQELEECGWGGVRGAGARLRQSAERLDMEKEHRQQEELQEQTGTQHAAPKEENEEQPSTSHPPQKLLKAKREGKYTGAQEVWSLLREKTTQVWSGRTPASKWRHNRKSSWTLPGMLRLAVWSSS</sequence>
<organism evidence="2 3">
    <name type="scientific">Synaphobranchus kaupii</name>
    <name type="common">Kaup's arrowtooth eel</name>
    <dbReference type="NCBI Taxonomy" id="118154"/>
    <lineage>
        <taxon>Eukaryota</taxon>
        <taxon>Metazoa</taxon>
        <taxon>Chordata</taxon>
        <taxon>Craniata</taxon>
        <taxon>Vertebrata</taxon>
        <taxon>Euteleostomi</taxon>
        <taxon>Actinopterygii</taxon>
        <taxon>Neopterygii</taxon>
        <taxon>Teleostei</taxon>
        <taxon>Anguilliformes</taxon>
        <taxon>Synaphobranchidae</taxon>
        <taxon>Synaphobranchus</taxon>
    </lineage>
</organism>
<gene>
    <name evidence="2" type="ORF">SKAU_G00179760</name>
</gene>
<dbReference type="AlphaFoldDB" id="A0A9Q1FM87"/>
<reference evidence="2" key="1">
    <citation type="journal article" date="2023" name="Science">
        <title>Genome structures resolve the early diversification of teleost fishes.</title>
        <authorList>
            <person name="Parey E."/>
            <person name="Louis A."/>
            <person name="Montfort J."/>
            <person name="Bouchez O."/>
            <person name="Roques C."/>
            <person name="Iampietro C."/>
            <person name="Lluch J."/>
            <person name="Castinel A."/>
            <person name="Donnadieu C."/>
            <person name="Desvignes T."/>
            <person name="Floi Bucao C."/>
            <person name="Jouanno E."/>
            <person name="Wen M."/>
            <person name="Mejri S."/>
            <person name="Dirks R."/>
            <person name="Jansen H."/>
            <person name="Henkel C."/>
            <person name="Chen W.J."/>
            <person name="Zahm M."/>
            <person name="Cabau C."/>
            <person name="Klopp C."/>
            <person name="Thompson A.W."/>
            <person name="Robinson-Rechavi M."/>
            <person name="Braasch I."/>
            <person name="Lecointre G."/>
            <person name="Bobe J."/>
            <person name="Postlethwait J.H."/>
            <person name="Berthelot C."/>
            <person name="Roest Crollius H."/>
            <person name="Guiguen Y."/>
        </authorList>
    </citation>
    <scope>NUCLEOTIDE SEQUENCE</scope>
    <source>
        <strain evidence="2">WJC10195</strain>
    </source>
</reference>
<proteinExistence type="predicted"/>
<keyword evidence="3" id="KW-1185">Reference proteome</keyword>
<evidence type="ECO:0000256" key="1">
    <source>
        <dbReference type="SAM" id="MobiDB-lite"/>
    </source>
</evidence>
<name>A0A9Q1FM87_SYNKA</name>
<feature type="region of interest" description="Disordered" evidence="1">
    <location>
        <begin position="36"/>
        <end position="85"/>
    </location>
</feature>
<comment type="caution">
    <text evidence="2">The sequence shown here is derived from an EMBL/GenBank/DDBJ whole genome shotgun (WGS) entry which is preliminary data.</text>
</comment>
<dbReference type="EMBL" id="JAINUF010000005">
    <property type="protein sequence ID" value="KAJ8361451.1"/>
    <property type="molecule type" value="Genomic_DNA"/>
</dbReference>
<evidence type="ECO:0000313" key="3">
    <source>
        <dbReference type="Proteomes" id="UP001152622"/>
    </source>
</evidence>
<dbReference type="Proteomes" id="UP001152622">
    <property type="component" value="Chromosome 5"/>
</dbReference>
<evidence type="ECO:0000313" key="2">
    <source>
        <dbReference type="EMBL" id="KAJ8361451.1"/>
    </source>
</evidence>
<accession>A0A9Q1FM87</accession>
<feature type="compositionally biased region" description="Basic and acidic residues" evidence="1">
    <location>
        <begin position="36"/>
        <end position="48"/>
    </location>
</feature>